<dbReference type="GO" id="GO:0000214">
    <property type="term" value="C:tRNA-intron endonuclease complex"/>
    <property type="evidence" value="ECO:0007669"/>
    <property type="project" value="UniProtKB-UniRule"/>
</dbReference>
<feature type="region of interest" description="Disordered" evidence="7">
    <location>
        <begin position="116"/>
        <end position="177"/>
    </location>
</feature>
<dbReference type="OrthoDB" id="48041at2759"/>
<evidence type="ECO:0000259" key="8">
    <source>
        <dbReference type="Pfam" id="PF01974"/>
    </source>
</evidence>
<feature type="active site" evidence="6">
    <location>
        <position position="247"/>
    </location>
</feature>
<evidence type="ECO:0000256" key="2">
    <source>
        <dbReference type="ARBA" id="ARBA00022694"/>
    </source>
</evidence>
<dbReference type="Pfam" id="PF26577">
    <property type="entry name" value="TSEN34_N"/>
    <property type="match status" value="1"/>
</dbReference>
<evidence type="ECO:0000313" key="10">
    <source>
        <dbReference type="EMBL" id="KAF2188082.1"/>
    </source>
</evidence>
<dbReference type="PANTHER" id="PTHR13070:SF0">
    <property type="entry name" value="TRNA-SPLICING ENDONUCLEASE SUBUNIT SEN34"/>
    <property type="match status" value="1"/>
</dbReference>
<dbReference type="InterPro" id="IPR016690">
    <property type="entry name" value="TSEN34"/>
</dbReference>
<evidence type="ECO:0000256" key="5">
    <source>
        <dbReference type="PIRNR" id="PIRNR017250"/>
    </source>
</evidence>
<reference evidence="10" key="1">
    <citation type="journal article" date="2020" name="Stud. Mycol.">
        <title>101 Dothideomycetes genomes: a test case for predicting lifestyles and emergence of pathogens.</title>
        <authorList>
            <person name="Haridas S."/>
            <person name="Albert R."/>
            <person name="Binder M."/>
            <person name="Bloem J."/>
            <person name="Labutti K."/>
            <person name="Salamov A."/>
            <person name="Andreopoulos B."/>
            <person name="Baker S."/>
            <person name="Barry K."/>
            <person name="Bills G."/>
            <person name="Bluhm B."/>
            <person name="Cannon C."/>
            <person name="Castanera R."/>
            <person name="Culley D."/>
            <person name="Daum C."/>
            <person name="Ezra D."/>
            <person name="Gonzalez J."/>
            <person name="Henrissat B."/>
            <person name="Kuo A."/>
            <person name="Liang C."/>
            <person name="Lipzen A."/>
            <person name="Lutzoni F."/>
            <person name="Magnuson J."/>
            <person name="Mondo S."/>
            <person name="Nolan M."/>
            <person name="Ohm R."/>
            <person name="Pangilinan J."/>
            <person name="Park H.-J."/>
            <person name="Ramirez L."/>
            <person name="Alfaro M."/>
            <person name="Sun H."/>
            <person name="Tritt A."/>
            <person name="Yoshinaga Y."/>
            <person name="Zwiers L.-H."/>
            <person name="Turgeon B."/>
            <person name="Goodwin S."/>
            <person name="Spatafora J."/>
            <person name="Crous P."/>
            <person name="Grigoriev I."/>
        </authorList>
    </citation>
    <scope>NUCLEOTIDE SEQUENCE</scope>
    <source>
        <strain evidence="10">CBS 207.26</strain>
    </source>
</reference>
<dbReference type="NCBIfam" id="TIGR00324">
    <property type="entry name" value="endA"/>
    <property type="match status" value="1"/>
</dbReference>
<dbReference type="InterPro" id="IPR059049">
    <property type="entry name" value="TSEN34_N"/>
</dbReference>
<keyword evidence="10" id="KW-0540">Nuclease</keyword>
<evidence type="ECO:0000313" key="11">
    <source>
        <dbReference type="Proteomes" id="UP000800200"/>
    </source>
</evidence>
<dbReference type="EMBL" id="ML994624">
    <property type="protein sequence ID" value="KAF2188082.1"/>
    <property type="molecule type" value="Genomic_DNA"/>
</dbReference>
<feature type="active site" evidence="6">
    <location>
        <position position="278"/>
    </location>
</feature>
<keyword evidence="10" id="KW-0255">Endonuclease</keyword>
<keyword evidence="3 5" id="KW-0456">Lyase</keyword>
<evidence type="ECO:0000256" key="6">
    <source>
        <dbReference type="PIRSR" id="PIRSR017250-50"/>
    </source>
</evidence>
<feature type="compositionally biased region" description="Basic and acidic residues" evidence="7">
    <location>
        <begin position="116"/>
        <end position="143"/>
    </location>
</feature>
<evidence type="ECO:0000256" key="4">
    <source>
        <dbReference type="ARBA" id="ARBA00059865"/>
    </source>
</evidence>
<dbReference type="InterPro" id="IPR006676">
    <property type="entry name" value="tRNA_splic"/>
</dbReference>
<evidence type="ECO:0000256" key="3">
    <source>
        <dbReference type="ARBA" id="ARBA00023239"/>
    </source>
</evidence>
<dbReference type="CDD" id="cd22363">
    <property type="entry name" value="tRNA-intron_lyase_C"/>
    <property type="match status" value="1"/>
</dbReference>
<keyword evidence="10" id="KW-0378">Hydrolase</keyword>
<keyword evidence="11" id="KW-1185">Reference proteome</keyword>
<feature type="compositionally biased region" description="Polar residues" evidence="7">
    <location>
        <begin position="144"/>
        <end position="156"/>
    </location>
</feature>
<feature type="active site" evidence="6">
    <location>
        <position position="239"/>
    </location>
</feature>
<dbReference type="Pfam" id="PF01974">
    <property type="entry name" value="tRNA_int_endo"/>
    <property type="match status" value="1"/>
</dbReference>
<dbReference type="FunFam" id="3.40.1350.10:FF:000008">
    <property type="entry name" value="tRNA-splicing endonuclease subunit Sen34"/>
    <property type="match status" value="1"/>
</dbReference>
<dbReference type="GO" id="GO:0000213">
    <property type="term" value="F:tRNA-intron lyase activity"/>
    <property type="evidence" value="ECO:0007669"/>
    <property type="project" value="UniProtKB-UniRule"/>
</dbReference>
<dbReference type="EC" id="4.6.1.16" evidence="5"/>
<dbReference type="GO" id="GO:0000379">
    <property type="term" value="P:tRNA-type intron splice site recognition and cleavage"/>
    <property type="evidence" value="ECO:0007669"/>
    <property type="project" value="UniProtKB-UniRule"/>
</dbReference>
<evidence type="ECO:0000259" key="9">
    <source>
        <dbReference type="Pfam" id="PF26577"/>
    </source>
</evidence>
<name>A0A6A6EBA3_9PEZI</name>
<dbReference type="InterPro" id="IPR011856">
    <property type="entry name" value="tRNA_endonuc-like_dom_sf"/>
</dbReference>
<dbReference type="GO" id="GO:0003676">
    <property type="term" value="F:nucleic acid binding"/>
    <property type="evidence" value="ECO:0007669"/>
    <property type="project" value="InterPro"/>
</dbReference>
<sequence length="311" mass="34463">MAQTLVTEPFPISRIANRYLIFDVNIISHIRREHNICGVLIGTIPNLSQQNVFLGIPMQLMPEETRLLVEHGHAYIVEDADAHKTGFMEMSREDRLAFLRQMDKQGVEMALDAKRRAADKQEKVLKEKGLERKIQEKNLRRTDITPNPATGETSVGPSDEKSLSDSMPPSPTVGSARGQKVAPYFITPTTSHPPLPTPPLSPAAELPKVPHTYPLFRHLQSKGYFSTPGLRFGCHYTAYPGDPLRFHSHFLATGLDWDEEFELLDIVGGGRLGTGVKKAYLIGGEDPEAKASGKEDGSDPVRAFSIEWAGL</sequence>
<gene>
    <name evidence="10" type="ORF">K469DRAFT_703532</name>
</gene>
<dbReference type="InterPro" id="IPR036167">
    <property type="entry name" value="tRNA_intron_Endo_cat-like_sf"/>
</dbReference>
<comment type="function">
    <text evidence="4">Constitutes one of the two catalytic subunit of the tRNA-splicing endonuclease complex, a complex responsible for identification and cleavage of the splice sites in pre-tRNA. It cleaves pre-tRNA at the 5'- and 3'-splice sites to release the intron. The products are an intron and two tRNA half-molecules bearing 2',3'-cyclic phosphate and 5'-OH termini. There are no conserved sequences at the splice sites, but the intron is invariably located at the same site in the gene, placing the splice sites an invariant distance from the constant structural features of the tRNA body. It probably carries the active site for 3'-splice site cleavage.</text>
</comment>
<dbReference type="AlphaFoldDB" id="A0A6A6EBA3"/>
<dbReference type="Gene3D" id="3.40.1350.10">
    <property type="match status" value="1"/>
</dbReference>
<dbReference type="PANTHER" id="PTHR13070">
    <property type="entry name" value="TRNA-SPLICING ENDONUCLEASE SUBUNIT SEN34-RELATED"/>
    <property type="match status" value="1"/>
</dbReference>
<dbReference type="InterPro" id="IPR006677">
    <property type="entry name" value="tRNA_intron_Endonuc_cat-like"/>
</dbReference>
<keyword evidence="2 5" id="KW-0819">tRNA processing</keyword>
<evidence type="ECO:0000256" key="7">
    <source>
        <dbReference type="SAM" id="MobiDB-lite"/>
    </source>
</evidence>
<proteinExistence type="inferred from homology"/>
<comment type="similarity">
    <text evidence="1 5">Belongs to the tRNA-intron endonuclease family.</text>
</comment>
<organism evidence="10 11">
    <name type="scientific">Zopfia rhizophila CBS 207.26</name>
    <dbReference type="NCBI Taxonomy" id="1314779"/>
    <lineage>
        <taxon>Eukaryota</taxon>
        <taxon>Fungi</taxon>
        <taxon>Dikarya</taxon>
        <taxon>Ascomycota</taxon>
        <taxon>Pezizomycotina</taxon>
        <taxon>Dothideomycetes</taxon>
        <taxon>Dothideomycetes incertae sedis</taxon>
        <taxon>Zopfiaceae</taxon>
        <taxon>Zopfia</taxon>
    </lineage>
</organism>
<protein>
    <recommendedName>
        <fullName evidence="5">tRNA-splicing endonuclease subunit Sen34</fullName>
        <ecNumber evidence="5">4.6.1.16</ecNumber>
    </recommendedName>
</protein>
<dbReference type="PIRSF" id="PIRSF017250">
    <property type="entry name" value="tRNA_splic_SEN34"/>
    <property type="match status" value="1"/>
</dbReference>
<feature type="domain" description="tRNA intron endonuclease catalytic" evidence="8">
    <location>
        <begin position="213"/>
        <end position="287"/>
    </location>
</feature>
<dbReference type="Proteomes" id="UP000800200">
    <property type="component" value="Unassembled WGS sequence"/>
</dbReference>
<feature type="domain" description="TSEN34 N-terminal" evidence="9">
    <location>
        <begin position="11"/>
        <end position="79"/>
    </location>
</feature>
<dbReference type="SUPFAM" id="SSF53032">
    <property type="entry name" value="tRNA-intron endonuclease catalytic domain-like"/>
    <property type="match status" value="1"/>
</dbReference>
<evidence type="ECO:0000256" key="1">
    <source>
        <dbReference type="ARBA" id="ARBA00008078"/>
    </source>
</evidence>
<accession>A0A6A6EBA3</accession>